<feature type="compositionally biased region" description="Low complexity" evidence="1">
    <location>
        <begin position="7"/>
        <end position="24"/>
    </location>
</feature>
<dbReference type="InterPro" id="IPR007492">
    <property type="entry name" value="LytTR_DNA-bd_dom"/>
</dbReference>
<feature type="region of interest" description="Disordered" evidence="1">
    <location>
        <begin position="1"/>
        <end position="24"/>
    </location>
</feature>
<dbReference type="SMART" id="SM00850">
    <property type="entry name" value="LytTR"/>
    <property type="match status" value="1"/>
</dbReference>
<dbReference type="EMBL" id="JACRIW010000065">
    <property type="protein sequence ID" value="MBI5169746.1"/>
    <property type="molecule type" value="Genomic_DNA"/>
</dbReference>
<organism evidence="3 4">
    <name type="scientific">Eiseniibacteriota bacterium</name>
    <dbReference type="NCBI Taxonomy" id="2212470"/>
    <lineage>
        <taxon>Bacteria</taxon>
        <taxon>Candidatus Eiseniibacteriota</taxon>
    </lineage>
</organism>
<dbReference type="GO" id="GO:0003677">
    <property type="term" value="F:DNA binding"/>
    <property type="evidence" value="ECO:0007669"/>
    <property type="project" value="InterPro"/>
</dbReference>
<dbReference type="InterPro" id="IPR046947">
    <property type="entry name" value="LytR-like"/>
</dbReference>
<gene>
    <name evidence="3" type="ORF">HZA61_09680</name>
</gene>
<accession>A0A933SE79</accession>
<evidence type="ECO:0000256" key="1">
    <source>
        <dbReference type="SAM" id="MobiDB-lite"/>
    </source>
</evidence>
<name>A0A933SE79_UNCEI</name>
<feature type="domain" description="HTH LytTR-type" evidence="2">
    <location>
        <begin position="44"/>
        <end position="146"/>
    </location>
</feature>
<evidence type="ECO:0000259" key="2">
    <source>
        <dbReference type="PROSITE" id="PS50930"/>
    </source>
</evidence>
<dbReference type="PANTHER" id="PTHR37299">
    <property type="entry name" value="TRANSCRIPTIONAL REGULATOR-RELATED"/>
    <property type="match status" value="1"/>
</dbReference>
<dbReference type="Pfam" id="PF04397">
    <property type="entry name" value="LytTR"/>
    <property type="match status" value="1"/>
</dbReference>
<dbReference type="AlphaFoldDB" id="A0A933SE79"/>
<dbReference type="GO" id="GO:0000156">
    <property type="term" value="F:phosphorelay response regulator activity"/>
    <property type="evidence" value="ECO:0007669"/>
    <property type="project" value="InterPro"/>
</dbReference>
<feature type="non-terminal residue" evidence="3">
    <location>
        <position position="1"/>
    </location>
</feature>
<evidence type="ECO:0000313" key="4">
    <source>
        <dbReference type="Proteomes" id="UP000696931"/>
    </source>
</evidence>
<protein>
    <submittedName>
        <fullName evidence="3">LytTR family transcriptional regulator</fullName>
    </submittedName>
</protein>
<evidence type="ECO:0000313" key="3">
    <source>
        <dbReference type="EMBL" id="MBI5169746.1"/>
    </source>
</evidence>
<dbReference type="Proteomes" id="UP000696931">
    <property type="component" value="Unassembled WGS sequence"/>
</dbReference>
<dbReference type="Gene3D" id="2.40.50.1020">
    <property type="entry name" value="LytTr DNA-binding domain"/>
    <property type="match status" value="1"/>
</dbReference>
<dbReference type="PROSITE" id="PS50930">
    <property type="entry name" value="HTH_LYTTR"/>
    <property type="match status" value="1"/>
</dbReference>
<comment type="caution">
    <text evidence="3">The sequence shown here is derived from an EMBL/GenBank/DDBJ whole genome shotgun (WGS) entry which is preliminary data.</text>
</comment>
<sequence length="146" mass="16129">RVRERLAASGAAGAPTAPAEAPAAPSPAALAAAARPSGQYAERLMVRDGARVHVIPMEKLDYVEAQDDYVAIHAEGRSWLKHQTLAELEQALDPARFVRVHRSYVVNVERIARIEPYAKDSRVAILHDGRELPVSRGGYQRLRERM</sequence>
<proteinExistence type="predicted"/>
<reference evidence="3" key="1">
    <citation type="submission" date="2020-07" db="EMBL/GenBank/DDBJ databases">
        <title>Huge and variable diversity of episymbiotic CPR bacteria and DPANN archaea in groundwater ecosystems.</title>
        <authorList>
            <person name="He C.Y."/>
            <person name="Keren R."/>
            <person name="Whittaker M."/>
            <person name="Farag I.F."/>
            <person name="Doudna J."/>
            <person name="Cate J.H.D."/>
            <person name="Banfield J.F."/>
        </authorList>
    </citation>
    <scope>NUCLEOTIDE SEQUENCE</scope>
    <source>
        <strain evidence="3">NC_groundwater_1813_Pr3_B-0.1um_71_17</strain>
    </source>
</reference>
<dbReference type="PANTHER" id="PTHR37299:SF1">
    <property type="entry name" value="STAGE 0 SPORULATION PROTEIN A HOMOLOG"/>
    <property type="match status" value="1"/>
</dbReference>